<protein>
    <recommendedName>
        <fullName evidence="2">S1 motif domain-containing protein</fullName>
    </recommendedName>
</protein>
<evidence type="ECO:0000313" key="3">
    <source>
        <dbReference type="EMBL" id="KAG8192000.1"/>
    </source>
</evidence>
<evidence type="ECO:0000259" key="2">
    <source>
        <dbReference type="PROSITE" id="PS50126"/>
    </source>
</evidence>
<dbReference type="EMBL" id="JAFNEN010000147">
    <property type="protein sequence ID" value="KAG8192000.1"/>
    <property type="molecule type" value="Genomic_DNA"/>
</dbReference>
<keyword evidence="4" id="KW-1185">Reference proteome</keyword>
<name>A0AAV6V5I9_9ARAC</name>
<sequence length="356" mass="40617">MGGIDHPLYLYRKVDPSPYCSIIRCGVDSYSFLLTPQEVVFSSRKLKGLLTELFDCESSTMKFRVPLSRFLSSSSSLVPAEVAQQYARTRKSMLLQLSRSLESIRSSIQITDHSKKILEDFVKKCQLQVSTLEAYRSNLSNSLQIPSYFERLGELSKYRVSVQIVKPVEVEETVQQKEAEVILPKPRSKLLDPEPIRQEEYQIFEKLEVPIHRIPRFYGLGEFNTKKFTDETGLELTLLENGTFCVIPRSSENMAAAKETIEKLLNKEEDPELEYNGIYKARIAEVRDSGIMVKLYPTMEPALIGNAQLDYGIVHRRKAQSLGLKAGQEIEVRYLGRDPATGNMKLTRRIATLQHV</sequence>
<dbReference type="Gene3D" id="2.40.50.140">
    <property type="entry name" value="Nucleic acid-binding proteins"/>
    <property type="match status" value="1"/>
</dbReference>
<evidence type="ECO:0000256" key="1">
    <source>
        <dbReference type="ARBA" id="ARBA00022884"/>
    </source>
</evidence>
<dbReference type="PANTHER" id="PTHR11252">
    <property type="entry name" value="POLYRIBONUCLEOTIDE NUCLEOTIDYLTRANSFERASE"/>
    <property type="match status" value="1"/>
</dbReference>
<dbReference type="SUPFAM" id="SSF54791">
    <property type="entry name" value="Eukaryotic type KH-domain (KH-domain type I)"/>
    <property type="match status" value="1"/>
</dbReference>
<dbReference type="Proteomes" id="UP000827092">
    <property type="component" value="Unassembled WGS sequence"/>
</dbReference>
<reference evidence="3 4" key="1">
    <citation type="journal article" date="2022" name="Nat. Ecol. Evol.">
        <title>A masculinizing supergene underlies an exaggerated male reproductive morph in a spider.</title>
        <authorList>
            <person name="Hendrickx F."/>
            <person name="De Corte Z."/>
            <person name="Sonet G."/>
            <person name="Van Belleghem S.M."/>
            <person name="Kostlbacher S."/>
            <person name="Vangestel C."/>
        </authorList>
    </citation>
    <scope>NUCLEOTIDE SEQUENCE [LARGE SCALE GENOMIC DNA]</scope>
    <source>
        <strain evidence="3">W744_W776</strain>
    </source>
</reference>
<comment type="caution">
    <text evidence="3">The sequence shown here is derived from an EMBL/GenBank/DDBJ whole genome shotgun (WGS) entry which is preliminary data.</text>
</comment>
<accession>A0AAV6V5I9</accession>
<dbReference type="GO" id="GO:0000958">
    <property type="term" value="P:mitochondrial mRNA catabolic process"/>
    <property type="evidence" value="ECO:0007669"/>
    <property type="project" value="TreeGrafter"/>
</dbReference>
<dbReference type="SUPFAM" id="SSF50249">
    <property type="entry name" value="Nucleic acid-binding proteins"/>
    <property type="match status" value="1"/>
</dbReference>
<dbReference type="PROSITE" id="PS50126">
    <property type="entry name" value="S1"/>
    <property type="match status" value="1"/>
</dbReference>
<dbReference type="GO" id="GO:0005739">
    <property type="term" value="C:mitochondrion"/>
    <property type="evidence" value="ECO:0007669"/>
    <property type="project" value="TreeGrafter"/>
</dbReference>
<dbReference type="PANTHER" id="PTHR11252:SF0">
    <property type="entry name" value="POLYRIBONUCLEOTIDE NUCLEOTIDYLTRANSFERASE 1, MITOCHONDRIAL"/>
    <property type="match status" value="1"/>
</dbReference>
<dbReference type="AlphaFoldDB" id="A0AAV6V5I9"/>
<dbReference type="GO" id="GO:0000175">
    <property type="term" value="F:3'-5'-RNA exonuclease activity"/>
    <property type="evidence" value="ECO:0007669"/>
    <property type="project" value="TreeGrafter"/>
</dbReference>
<dbReference type="InterPro" id="IPR003029">
    <property type="entry name" value="S1_domain"/>
</dbReference>
<dbReference type="GO" id="GO:0000965">
    <property type="term" value="P:mitochondrial RNA 3'-end processing"/>
    <property type="evidence" value="ECO:0007669"/>
    <property type="project" value="TreeGrafter"/>
</dbReference>
<keyword evidence="1" id="KW-0694">RNA-binding</keyword>
<dbReference type="GO" id="GO:0005829">
    <property type="term" value="C:cytosol"/>
    <property type="evidence" value="ECO:0007669"/>
    <property type="project" value="TreeGrafter"/>
</dbReference>
<proteinExistence type="predicted"/>
<evidence type="ECO:0000313" key="4">
    <source>
        <dbReference type="Proteomes" id="UP000827092"/>
    </source>
</evidence>
<dbReference type="InterPro" id="IPR012162">
    <property type="entry name" value="PNPase"/>
</dbReference>
<dbReference type="InterPro" id="IPR012340">
    <property type="entry name" value="NA-bd_OB-fold"/>
</dbReference>
<dbReference type="InterPro" id="IPR036612">
    <property type="entry name" value="KH_dom_type_1_sf"/>
</dbReference>
<organism evidence="3 4">
    <name type="scientific">Oedothorax gibbosus</name>
    <dbReference type="NCBI Taxonomy" id="931172"/>
    <lineage>
        <taxon>Eukaryota</taxon>
        <taxon>Metazoa</taxon>
        <taxon>Ecdysozoa</taxon>
        <taxon>Arthropoda</taxon>
        <taxon>Chelicerata</taxon>
        <taxon>Arachnida</taxon>
        <taxon>Araneae</taxon>
        <taxon>Araneomorphae</taxon>
        <taxon>Entelegynae</taxon>
        <taxon>Araneoidea</taxon>
        <taxon>Linyphiidae</taxon>
        <taxon>Erigoninae</taxon>
        <taxon>Oedothorax</taxon>
    </lineage>
</organism>
<dbReference type="Gene3D" id="3.30.1370.10">
    <property type="entry name" value="K Homology domain, type 1"/>
    <property type="match status" value="1"/>
</dbReference>
<dbReference type="GO" id="GO:0004654">
    <property type="term" value="F:polyribonucleotide nucleotidyltransferase activity"/>
    <property type="evidence" value="ECO:0007669"/>
    <property type="project" value="InterPro"/>
</dbReference>
<dbReference type="GO" id="GO:0003723">
    <property type="term" value="F:RNA binding"/>
    <property type="evidence" value="ECO:0007669"/>
    <property type="project" value="UniProtKB-KW"/>
</dbReference>
<feature type="domain" description="S1 motif" evidence="2">
    <location>
        <begin position="276"/>
        <end position="349"/>
    </location>
</feature>
<gene>
    <name evidence="3" type="ORF">JTE90_001736</name>
</gene>